<keyword evidence="6 7" id="KW-0472">Membrane</keyword>
<keyword evidence="3" id="KW-1003">Cell membrane</keyword>
<accession>A0A1C2IR43</accession>
<sequence length="273" mass="30424">MSKQDDLEALEQQQRKSQDSAAGSGRWLISYADFVTLLLAFFIVMFAISHVNKAKVEGFEKSAVVAFGGKPPVTMVAPPQANEPFHHLPSPIPLVSVPPAVAQALRKQELLMAHMRTQLRHALAPLIQKGKIKVEKTPTGTKIRINADVLFQNGSARLQPKALKTVDAVGLVLKKFSYPIAIEGFTNRQPIHTRQFPSNWYLSCARSLSVLVRFLHDGIRPHQLRAVGFGATHPVVPYRPGLIEKALRENRRVTIYVEGNTRVIMTQINRMIS</sequence>
<evidence type="ECO:0000256" key="5">
    <source>
        <dbReference type="ARBA" id="ARBA00022989"/>
    </source>
</evidence>
<evidence type="ECO:0000256" key="8">
    <source>
        <dbReference type="SAM" id="Phobius"/>
    </source>
</evidence>
<dbReference type="SUPFAM" id="SSF103088">
    <property type="entry name" value="OmpA-like"/>
    <property type="match status" value="1"/>
</dbReference>
<keyword evidence="11" id="KW-1185">Reference proteome</keyword>
<dbReference type="RefSeq" id="WP_065975137.1">
    <property type="nucleotide sequence ID" value="NZ_LWRY01000093.1"/>
</dbReference>
<evidence type="ECO:0000256" key="7">
    <source>
        <dbReference type="PROSITE-ProRule" id="PRU00473"/>
    </source>
</evidence>
<evidence type="ECO:0000256" key="3">
    <source>
        <dbReference type="ARBA" id="ARBA00022475"/>
    </source>
</evidence>
<keyword evidence="4 8" id="KW-0812">Transmembrane</keyword>
<dbReference type="Pfam" id="PF00691">
    <property type="entry name" value="OmpA"/>
    <property type="match status" value="1"/>
</dbReference>
<dbReference type="PANTHER" id="PTHR30329">
    <property type="entry name" value="STATOR ELEMENT OF FLAGELLAR MOTOR COMPLEX"/>
    <property type="match status" value="1"/>
</dbReference>
<reference evidence="10" key="1">
    <citation type="journal article" date="2016" name="Int. J. Mol. Sci.">
        <title>Comparative genomics of the extreme acidophile Acidithiobacillus thiooxidans reveals intraspecific divergence and niche adaptation.</title>
        <authorList>
            <person name="Zhang X."/>
            <person name="Feng X."/>
            <person name="Tao J."/>
            <person name="Ma L."/>
            <person name="Xiao Y."/>
            <person name="Liang Y."/>
            <person name="Liu X."/>
            <person name="Yin H."/>
        </authorList>
    </citation>
    <scope>NUCLEOTIDE SEQUENCE [LARGE SCALE GENOMIC DNA]</scope>
    <source>
        <strain evidence="10">DXS-W</strain>
    </source>
</reference>
<evidence type="ECO:0000256" key="6">
    <source>
        <dbReference type="ARBA" id="ARBA00023136"/>
    </source>
</evidence>
<keyword evidence="5 8" id="KW-1133">Transmembrane helix</keyword>
<proteinExistence type="inferred from homology"/>
<dbReference type="GO" id="GO:0005886">
    <property type="term" value="C:plasma membrane"/>
    <property type="evidence" value="ECO:0007669"/>
    <property type="project" value="UniProtKB-SubCell"/>
</dbReference>
<dbReference type="InterPro" id="IPR036737">
    <property type="entry name" value="OmpA-like_sf"/>
</dbReference>
<dbReference type="PANTHER" id="PTHR30329:SF21">
    <property type="entry name" value="LIPOPROTEIN YIAD-RELATED"/>
    <property type="match status" value="1"/>
</dbReference>
<dbReference type="InterPro" id="IPR006665">
    <property type="entry name" value="OmpA-like"/>
</dbReference>
<comment type="similarity">
    <text evidence="2">Belongs to the MotB family.</text>
</comment>
<dbReference type="Pfam" id="PF13677">
    <property type="entry name" value="MotB_plug"/>
    <property type="match status" value="1"/>
</dbReference>
<dbReference type="Gene3D" id="3.30.1330.60">
    <property type="entry name" value="OmpA-like domain"/>
    <property type="match status" value="1"/>
</dbReference>
<dbReference type="CDD" id="cd07185">
    <property type="entry name" value="OmpA_C-like"/>
    <property type="match status" value="1"/>
</dbReference>
<feature type="transmembrane region" description="Helical" evidence="8">
    <location>
        <begin position="28"/>
        <end position="48"/>
    </location>
</feature>
<dbReference type="PROSITE" id="PS51123">
    <property type="entry name" value="OMPA_2"/>
    <property type="match status" value="1"/>
</dbReference>
<protein>
    <recommendedName>
        <fullName evidence="9">OmpA-like domain-containing protein</fullName>
    </recommendedName>
</protein>
<dbReference type="AlphaFoldDB" id="A0A1C2IR43"/>
<gene>
    <name evidence="10" type="ORF">A6M23_08700</name>
</gene>
<comment type="subcellular location">
    <subcellularLocation>
        <location evidence="1">Cell membrane</location>
        <topology evidence="1">Single-pass membrane protein</topology>
    </subcellularLocation>
</comment>
<evidence type="ECO:0000313" key="11">
    <source>
        <dbReference type="Proteomes" id="UP000095008"/>
    </source>
</evidence>
<dbReference type="EMBL" id="LWRY01000093">
    <property type="protein sequence ID" value="OCX72981.1"/>
    <property type="molecule type" value="Genomic_DNA"/>
</dbReference>
<evidence type="ECO:0000313" key="10">
    <source>
        <dbReference type="EMBL" id="OCX72981.1"/>
    </source>
</evidence>
<organism evidence="10 11">
    <name type="scientific">Acidithiobacillus thiooxidans</name>
    <name type="common">Thiobacillus thiooxidans</name>
    <dbReference type="NCBI Taxonomy" id="930"/>
    <lineage>
        <taxon>Bacteria</taxon>
        <taxon>Pseudomonadati</taxon>
        <taxon>Pseudomonadota</taxon>
        <taxon>Acidithiobacillia</taxon>
        <taxon>Acidithiobacillales</taxon>
        <taxon>Acidithiobacillaceae</taxon>
        <taxon>Acidithiobacillus</taxon>
    </lineage>
</organism>
<evidence type="ECO:0000256" key="4">
    <source>
        <dbReference type="ARBA" id="ARBA00022692"/>
    </source>
</evidence>
<dbReference type="OrthoDB" id="5291291at2"/>
<evidence type="ECO:0000256" key="2">
    <source>
        <dbReference type="ARBA" id="ARBA00008914"/>
    </source>
</evidence>
<feature type="domain" description="OmpA-like" evidence="9">
    <location>
        <begin position="138"/>
        <end position="261"/>
    </location>
</feature>
<evidence type="ECO:0000259" key="9">
    <source>
        <dbReference type="PROSITE" id="PS51123"/>
    </source>
</evidence>
<evidence type="ECO:0000256" key="1">
    <source>
        <dbReference type="ARBA" id="ARBA00004162"/>
    </source>
</evidence>
<dbReference type="Proteomes" id="UP000095008">
    <property type="component" value="Unassembled WGS sequence"/>
</dbReference>
<dbReference type="InterPro" id="IPR025713">
    <property type="entry name" value="MotB-like_N_dom"/>
</dbReference>
<dbReference type="InterPro" id="IPR050330">
    <property type="entry name" value="Bact_OuterMem_StrucFunc"/>
</dbReference>
<name>A0A1C2IR43_ACITH</name>
<comment type="caution">
    <text evidence="10">The sequence shown here is derived from an EMBL/GenBank/DDBJ whole genome shotgun (WGS) entry which is preliminary data.</text>
</comment>